<dbReference type="Gene3D" id="1.10.1740.10">
    <property type="match status" value="1"/>
</dbReference>
<dbReference type="NCBIfam" id="TIGR02937">
    <property type="entry name" value="sigma70-ECF"/>
    <property type="match status" value="1"/>
</dbReference>
<accession>A0A401IWC7</accession>
<name>A0A401IWC7_9LACO</name>
<sequence length="201" mass="22968">MAVNSHHKVSAEDLELIAETLADADSQALGKLFHKYRPLVLNLISSYRFRYYDFDDLLVEALVVCYESVLEFEPSRQIPFGAFFKANLNNYLMTLLRGQKAQKRQLDKVTSSFEGMLELKGENSFGPDQHSISPEQYLLLKEKLERLPTVLSSLEIEVLQLYCGPFPYSNQSIAEHLSISYPALSNASSRCKYKTIKLLYN</sequence>
<feature type="domain" description="RNA polymerase sigma-70 region 2" evidence="1">
    <location>
        <begin position="32"/>
        <end position="100"/>
    </location>
</feature>
<proteinExistence type="predicted"/>
<keyword evidence="2" id="KW-0804">Transcription</keyword>
<keyword evidence="2" id="KW-0240">DNA-directed RNA polymerase</keyword>
<dbReference type="GO" id="GO:0000428">
    <property type="term" value="C:DNA-directed RNA polymerase complex"/>
    <property type="evidence" value="ECO:0007669"/>
    <property type="project" value="UniProtKB-KW"/>
</dbReference>
<dbReference type="InterPro" id="IPR014284">
    <property type="entry name" value="RNA_pol_sigma-70_dom"/>
</dbReference>
<protein>
    <submittedName>
        <fullName evidence="2">DNA-directed RNA polymerase sigma-70 factor</fullName>
    </submittedName>
</protein>
<keyword evidence="3" id="KW-1185">Reference proteome</keyword>
<evidence type="ECO:0000313" key="2">
    <source>
        <dbReference type="EMBL" id="GBG95861.1"/>
    </source>
</evidence>
<dbReference type="SUPFAM" id="SSF88946">
    <property type="entry name" value="Sigma2 domain of RNA polymerase sigma factors"/>
    <property type="match status" value="1"/>
</dbReference>
<comment type="caution">
    <text evidence="2">The sequence shown here is derived from an EMBL/GenBank/DDBJ whole genome shotgun (WGS) entry which is preliminary data.</text>
</comment>
<dbReference type="Pfam" id="PF04542">
    <property type="entry name" value="Sigma70_r2"/>
    <property type="match status" value="1"/>
</dbReference>
<dbReference type="EMBL" id="BFFP01000064">
    <property type="protein sequence ID" value="GBG95861.1"/>
    <property type="molecule type" value="Genomic_DNA"/>
</dbReference>
<dbReference type="RefSeq" id="WP_124978526.1">
    <property type="nucleotide sequence ID" value="NZ_BFFP01000064.1"/>
</dbReference>
<evidence type="ECO:0000259" key="1">
    <source>
        <dbReference type="Pfam" id="PF04542"/>
    </source>
</evidence>
<reference evidence="2 3" key="1">
    <citation type="journal article" date="2019" name="Int. J. Syst. Evol. Microbiol.">
        <title>Lactobacillus salitolerans sp. nov., a novel lactic acid bacterium isolated from spent mushroom substrates.</title>
        <authorList>
            <person name="Tohno M."/>
            <person name="Tanizawa Y."/>
            <person name="Kojima Y."/>
            <person name="Sakamoto M."/>
            <person name="Nakamura Y."/>
            <person name="Ohkuma M."/>
            <person name="Kobayashi H."/>
        </authorList>
    </citation>
    <scope>NUCLEOTIDE SEQUENCE [LARGE SCALE GENOMIC DNA]</scope>
    <source>
        <strain evidence="2 3">YK43</strain>
    </source>
</reference>
<gene>
    <name evidence="2" type="ORF">LFYK43_23200</name>
</gene>
<organism evidence="2 3">
    <name type="scientific">Ligilactobacillus salitolerans</name>
    <dbReference type="NCBI Taxonomy" id="1808352"/>
    <lineage>
        <taxon>Bacteria</taxon>
        <taxon>Bacillati</taxon>
        <taxon>Bacillota</taxon>
        <taxon>Bacilli</taxon>
        <taxon>Lactobacillales</taxon>
        <taxon>Lactobacillaceae</taxon>
        <taxon>Ligilactobacillus</taxon>
    </lineage>
</organism>
<dbReference type="OrthoDB" id="1767844at2"/>
<dbReference type="GO" id="GO:0006352">
    <property type="term" value="P:DNA-templated transcription initiation"/>
    <property type="evidence" value="ECO:0007669"/>
    <property type="project" value="InterPro"/>
</dbReference>
<evidence type="ECO:0000313" key="3">
    <source>
        <dbReference type="Proteomes" id="UP000286848"/>
    </source>
</evidence>
<dbReference type="Proteomes" id="UP000286848">
    <property type="component" value="Unassembled WGS sequence"/>
</dbReference>
<dbReference type="AlphaFoldDB" id="A0A401IWC7"/>
<dbReference type="InterPro" id="IPR013325">
    <property type="entry name" value="RNA_pol_sigma_r2"/>
</dbReference>
<dbReference type="InterPro" id="IPR007627">
    <property type="entry name" value="RNA_pol_sigma70_r2"/>
</dbReference>
<dbReference type="GO" id="GO:0003700">
    <property type="term" value="F:DNA-binding transcription factor activity"/>
    <property type="evidence" value="ECO:0007669"/>
    <property type="project" value="InterPro"/>
</dbReference>